<dbReference type="GO" id="GO:0009253">
    <property type="term" value="P:peptidoglycan catabolic process"/>
    <property type="evidence" value="ECO:0007669"/>
    <property type="project" value="InterPro"/>
</dbReference>
<dbReference type="SMART" id="SM00644">
    <property type="entry name" value="Ami_2"/>
    <property type="match status" value="1"/>
</dbReference>
<evidence type="ECO:0000256" key="1">
    <source>
        <dbReference type="SAM" id="MobiDB-lite"/>
    </source>
</evidence>
<accession>A0A0B5EIV9</accession>
<dbReference type="InterPro" id="IPR036505">
    <property type="entry name" value="Amidase/PGRP_sf"/>
</dbReference>
<feature type="compositionally biased region" description="Basic and acidic residues" evidence="1">
    <location>
        <begin position="1"/>
        <end position="11"/>
    </location>
</feature>
<gene>
    <name evidence="3" type="ORF">SLNWT_1832</name>
</gene>
<name>A0A0B5EIV9_STRA4</name>
<evidence type="ECO:0000313" key="4">
    <source>
        <dbReference type="Proteomes" id="UP000031523"/>
    </source>
</evidence>
<protein>
    <recommendedName>
        <fullName evidence="2">N-acetylmuramoyl-L-alanine amidase domain-containing protein</fullName>
    </recommendedName>
</protein>
<evidence type="ECO:0000259" key="2">
    <source>
        <dbReference type="SMART" id="SM00644"/>
    </source>
</evidence>
<feature type="domain" description="N-acetylmuramoyl-L-alanine amidase" evidence="2">
    <location>
        <begin position="88"/>
        <end position="242"/>
    </location>
</feature>
<dbReference type="KEGG" id="sals:SLNWT_1832"/>
<feature type="region of interest" description="Disordered" evidence="1">
    <location>
        <begin position="260"/>
        <end position="282"/>
    </location>
</feature>
<dbReference type="GO" id="GO:0008745">
    <property type="term" value="F:N-acetylmuramoyl-L-alanine amidase activity"/>
    <property type="evidence" value="ECO:0007669"/>
    <property type="project" value="InterPro"/>
</dbReference>
<feature type="compositionally biased region" description="Polar residues" evidence="1">
    <location>
        <begin position="17"/>
        <end position="26"/>
    </location>
</feature>
<feature type="region of interest" description="Disordered" evidence="1">
    <location>
        <begin position="1"/>
        <end position="64"/>
    </location>
</feature>
<evidence type="ECO:0000313" key="3">
    <source>
        <dbReference type="EMBL" id="AJE82208.1"/>
    </source>
</evidence>
<dbReference type="SUPFAM" id="SSF55846">
    <property type="entry name" value="N-acetylmuramoyl-L-alanine amidase-like"/>
    <property type="match status" value="1"/>
</dbReference>
<dbReference type="Gene3D" id="3.40.80.10">
    <property type="entry name" value="Peptidoglycan recognition protein-like"/>
    <property type="match status" value="1"/>
</dbReference>
<dbReference type="Proteomes" id="UP000031523">
    <property type="component" value="Chromosome"/>
</dbReference>
<organism evidence="3 4">
    <name type="scientific">Streptomyces albus (strain ATCC 21838 / DSM 41398 / FERM P-419 / JCM 4703 / NBRC 107858)</name>
    <dbReference type="NCBI Taxonomy" id="1081613"/>
    <lineage>
        <taxon>Bacteria</taxon>
        <taxon>Bacillati</taxon>
        <taxon>Actinomycetota</taxon>
        <taxon>Actinomycetes</taxon>
        <taxon>Kitasatosporales</taxon>
        <taxon>Streptomycetaceae</taxon>
        <taxon>Streptomyces</taxon>
    </lineage>
</organism>
<dbReference type="InterPro" id="IPR002502">
    <property type="entry name" value="Amidase_domain"/>
</dbReference>
<feature type="compositionally biased region" description="Acidic residues" evidence="1">
    <location>
        <begin position="268"/>
        <end position="282"/>
    </location>
</feature>
<dbReference type="Pfam" id="PF01510">
    <property type="entry name" value="Amidase_2"/>
    <property type="match status" value="1"/>
</dbReference>
<keyword evidence="4" id="KW-1185">Reference proteome</keyword>
<dbReference type="EMBL" id="CP010519">
    <property type="protein sequence ID" value="AJE82208.1"/>
    <property type="molecule type" value="Genomic_DNA"/>
</dbReference>
<proteinExistence type="predicted"/>
<dbReference type="AlphaFoldDB" id="A0A0B5EIV9"/>
<reference evidence="3 4" key="1">
    <citation type="submission" date="2015-01" db="EMBL/GenBank/DDBJ databases">
        <title>Enhanced salinomycin production by adjusting the supply of polyketide extender units in Streptomyce albus DSM 41398.</title>
        <authorList>
            <person name="Lu C."/>
        </authorList>
    </citation>
    <scope>NUCLEOTIDE SEQUENCE [LARGE SCALE GENOMIC DNA]</scope>
    <source>
        <strain evidence="4">ATCC 21838 / DSM 41398 / FERM P-419 / JCM 4703 / NBRC 107858</strain>
    </source>
</reference>
<sequence>MTGRRHGDHESPGAARTMSSLGTRTTGARDPPARRAPRVRRAALPGRATAKPWKHGEREKSMATPLSADKMIAALRAEGVAPVEREGWRTHNRNEAGPWGGVNGVLIHHTAGRDSLDLVWDGRSDLPGPLAHTHLAKNGTATMTGNGRANHAGRAARNAFDAVVAESSTHPAPSAASGTVDGNQHFYGIEIENLGDGDDPYPGAQYDKAVRWAAAICRAHGWTQHSVVGHKETSVEGKIDPSFSMNSFRAKVADRLSHDAGWDPVAPAEDETAEDETGVLDG</sequence>